<sequence length="51" mass="5764">MEEETLNNFSTDLHTLIKHTHKAVKAQQSSAKLTNEKASNLLHNFDLTLSN</sequence>
<name>A0ABW5JM90_9BACT</name>
<accession>A0ABW5JM90</accession>
<gene>
    <name evidence="1" type="ORF">ACFSVN_12400</name>
</gene>
<dbReference type="Proteomes" id="UP001597460">
    <property type="component" value="Unassembled WGS sequence"/>
</dbReference>
<keyword evidence="2" id="KW-1185">Reference proteome</keyword>
<comment type="caution">
    <text evidence="1">The sequence shown here is derived from an EMBL/GenBank/DDBJ whole genome shotgun (WGS) entry which is preliminary data.</text>
</comment>
<proteinExistence type="predicted"/>
<organism evidence="1 2">
    <name type="scientific">Gracilimonas halophila</name>
    <dbReference type="NCBI Taxonomy" id="1834464"/>
    <lineage>
        <taxon>Bacteria</taxon>
        <taxon>Pseudomonadati</taxon>
        <taxon>Balneolota</taxon>
        <taxon>Balneolia</taxon>
        <taxon>Balneolales</taxon>
        <taxon>Balneolaceae</taxon>
        <taxon>Gracilimonas</taxon>
    </lineage>
</organism>
<evidence type="ECO:0000313" key="1">
    <source>
        <dbReference type="EMBL" id="MFD2533246.1"/>
    </source>
</evidence>
<reference evidence="2" key="1">
    <citation type="journal article" date="2019" name="Int. J. Syst. Evol. Microbiol.">
        <title>The Global Catalogue of Microorganisms (GCM) 10K type strain sequencing project: providing services to taxonomists for standard genome sequencing and annotation.</title>
        <authorList>
            <consortium name="The Broad Institute Genomics Platform"/>
            <consortium name="The Broad Institute Genome Sequencing Center for Infectious Disease"/>
            <person name="Wu L."/>
            <person name="Ma J."/>
        </authorList>
    </citation>
    <scope>NUCLEOTIDE SEQUENCE [LARGE SCALE GENOMIC DNA]</scope>
    <source>
        <strain evidence="2">KCTC 52042</strain>
    </source>
</reference>
<evidence type="ECO:0000313" key="2">
    <source>
        <dbReference type="Proteomes" id="UP001597460"/>
    </source>
</evidence>
<dbReference type="EMBL" id="JBHULI010000025">
    <property type="protein sequence ID" value="MFD2533246.1"/>
    <property type="molecule type" value="Genomic_DNA"/>
</dbReference>
<protein>
    <submittedName>
        <fullName evidence="1">Uncharacterized protein</fullName>
    </submittedName>
</protein>